<proteinExistence type="predicted"/>
<keyword evidence="2" id="KW-1185">Reference proteome</keyword>
<dbReference type="GeneID" id="13037899"/>
<name>I3ZVG0_THECF</name>
<sequence length="401" mass="45647">MEKAYLSMVTPGTLEVHAGMNFLATGIKDKLKDKAVKTVWDLLSDVFSLREGDLIYFWVYEQGEEEDFLGTWKVEGEPYFDTVAKCCGSSSHCVPGNYPFRVQLNPQGLWKDPLPGDYVYSQPQHIGFLWPIIGKKSLNRGKSLTSLPPYGDSILNGIYSTFQKVSSTWNTRGYNTQACQNNYAPGNNAVKLDKTWFYGLFQNNNTGSASSLRGQSISSINISQLPVMSSKDPNLFVVEKALEAWFSMFIDKPEMDHFWNQLSQRIGINFNKNNILWFSNYHPLTITGKNVDFIVLFKKNNHCHLVLVELKREHLTRSIFEQASQEVETYERIARNLFTPLLLKNCNDLEFHTVIVGGYPKDGRKNGSKQEIKNHPRYKNHVVFGYNIGPSGNPPVSFDLV</sequence>
<protein>
    <submittedName>
        <fullName evidence="1">Uncharacterized protein</fullName>
    </submittedName>
</protein>
<evidence type="ECO:0000313" key="1">
    <source>
        <dbReference type="EMBL" id="AFL95694.1"/>
    </source>
</evidence>
<accession>I3ZVG0</accession>
<dbReference type="KEGG" id="thm:CL1_1495"/>
<evidence type="ECO:0000313" key="2">
    <source>
        <dbReference type="Proteomes" id="UP000006064"/>
    </source>
</evidence>
<dbReference type="HOGENOM" id="CLU_686284_0_0_2"/>
<dbReference type="AlphaFoldDB" id="I3ZVG0"/>
<reference evidence="1 2" key="1">
    <citation type="journal article" date="2012" name="J. Bacteriol.">
        <title>Complete Genome Sequence of the Hyperthermophilic Archaeon Thermococcus sp. Strain CL1, Isolated from a Paralvinella sp. Polychaete Worm Collected from a Hydrothermal Vent.</title>
        <authorList>
            <person name="Jung J.H."/>
            <person name="Holden J.F."/>
            <person name="Seo D.H."/>
            <person name="Park K.H."/>
            <person name="Shin H."/>
            <person name="Ryu S."/>
            <person name="Lee J.H."/>
            <person name="Park C.S."/>
        </authorList>
    </citation>
    <scope>NUCLEOTIDE SEQUENCE [LARGE SCALE GENOMIC DNA]</scope>
    <source>
        <strain evidence="2">DSM 27260 / KACC 17922 / CL1</strain>
    </source>
</reference>
<dbReference type="RefSeq" id="WP_014789326.1">
    <property type="nucleotide sequence ID" value="NC_018015.1"/>
</dbReference>
<dbReference type="STRING" id="163003.CL1_1495"/>
<organism evidence="1 2">
    <name type="scientific">Thermococcus cleftensis (strain DSM 27260 / KACC 17922 / CL1)</name>
    <dbReference type="NCBI Taxonomy" id="163003"/>
    <lineage>
        <taxon>Archaea</taxon>
        <taxon>Methanobacteriati</taxon>
        <taxon>Methanobacteriota</taxon>
        <taxon>Thermococci</taxon>
        <taxon>Thermococcales</taxon>
        <taxon>Thermococcaceae</taxon>
        <taxon>Thermococcus</taxon>
    </lineage>
</organism>
<dbReference type="EMBL" id="CP003651">
    <property type="protein sequence ID" value="AFL95694.1"/>
    <property type="molecule type" value="Genomic_DNA"/>
</dbReference>
<gene>
    <name evidence="1" type="ORF">CL1_1495</name>
</gene>
<dbReference type="Proteomes" id="UP000006064">
    <property type="component" value="Chromosome"/>
</dbReference>